<feature type="transmembrane region" description="Helical" evidence="8">
    <location>
        <begin position="321"/>
        <end position="343"/>
    </location>
</feature>
<evidence type="ECO:0000256" key="8">
    <source>
        <dbReference type="RuleBase" id="RU362056"/>
    </source>
</evidence>
<dbReference type="SUPFAM" id="SSF103473">
    <property type="entry name" value="MFS general substrate transporter"/>
    <property type="match status" value="1"/>
</dbReference>
<feature type="transmembrane region" description="Helical" evidence="8">
    <location>
        <begin position="49"/>
        <end position="69"/>
    </location>
</feature>
<dbReference type="Pfam" id="PF07648">
    <property type="entry name" value="Kazal_2"/>
    <property type="match status" value="1"/>
</dbReference>
<dbReference type="Proteomes" id="UP001159405">
    <property type="component" value="Unassembled WGS sequence"/>
</dbReference>
<keyword evidence="7" id="KW-1015">Disulfide bond</keyword>
<feature type="transmembrane region" description="Helical" evidence="8">
    <location>
        <begin position="506"/>
        <end position="528"/>
    </location>
</feature>
<feature type="transmembrane region" description="Helical" evidence="8">
    <location>
        <begin position="116"/>
        <end position="137"/>
    </location>
</feature>
<dbReference type="PANTHER" id="PTHR11388">
    <property type="entry name" value="ORGANIC ANION TRANSPORTER"/>
    <property type="match status" value="1"/>
</dbReference>
<dbReference type="EMBL" id="CALNXK010000052">
    <property type="protein sequence ID" value="CAH3133360.1"/>
    <property type="molecule type" value="Genomic_DNA"/>
</dbReference>
<keyword evidence="3" id="KW-1003">Cell membrane</keyword>
<protein>
    <recommendedName>
        <fullName evidence="8">Solute carrier organic anion transporter family member</fullName>
    </recommendedName>
</protein>
<comment type="similarity">
    <text evidence="2 8">Belongs to the organo anion transporter (TC 2.A.60) family.</text>
</comment>
<keyword evidence="6 8" id="KW-0472">Membrane</keyword>
<evidence type="ECO:0000259" key="9">
    <source>
        <dbReference type="PROSITE" id="PS51465"/>
    </source>
</evidence>
<accession>A0ABN8P7Y6</accession>
<feature type="transmembrane region" description="Helical" evidence="8">
    <location>
        <begin position="89"/>
        <end position="109"/>
    </location>
</feature>
<dbReference type="Gene3D" id="1.20.1250.20">
    <property type="entry name" value="MFS general substrate transporter like domains"/>
    <property type="match status" value="1"/>
</dbReference>
<keyword evidence="11" id="KW-1185">Reference proteome</keyword>
<comment type="caution">
    <text evidence="10">The sequence shown here is derived from an EMBL/GenBank/DDBJ whole genome shotgun (WGS) entry which is preliminary data.</text>
</comment>
<keyword evidence="8" id="KW-0813">Transport</keyword>
<dbReference type="InterPro" id="IPR002350">
    <property type="entry name" value="Kazal_dom"/>
</dbReference>
<evidence type="ECO:0000256" key="4">
    <source>
        <dbReference type="ARBA" id="ARBA00022692"/>
    </source>
</evidence>
<proteinExistence type="inferred from homology"/>
<feature type="transmembrane region" description="Helical" evidence="8">
    <location>
        <begin position="210"/>
        <end position="234"/>
    </location>
</feature>
<keyword evidence="8" id="KW-0406">Ion transport</keyword>
<dbReference type="InterPro" id="IPR004156">
    <property type="entry name" value="OATP"/>
</dbReference>
<feature type="transmembrane region" description="Helical" evidence="8">
    <location>
        <begin position="358"/>
        <end position="379"/>
    </location>
</feature>
<feature type="domain" description="Kazal-like" evidence="9">
    <location>
        <begin position="432"/>
        <end position="487"/>
    </location>
</feature>
<evidence type="ECO:0000313" key="11">
    <source>
        <dbReference type="Proteomes" id="UP001159405"/>
    </source>
</evidence>
<gene>
    <name evidence="10" type="ORF">PLOB_00036755</name>
</gene>
<sequence>MDDQSVASATFQSQRFQDEFKVEDEETTPACGIASWRPNFLQRFAKPKWFLLFQCWFVLAQGMIVSGFSGVVVSSLEKRFSLKTNEVGIIFSCYDISAAIMAIVVSYYGHHHKPKWLGIGAFILGIGCFLFALPHLLVGRYQPGSSASNLCTSDVFPASLVCRSSVWYHIFFFVLAEVLIGVGATPVYLLGTSFIDENVRHSTSGMFLGIMYAVATFGPAIGFLLGGEFLNIYVDITQPEGVELTPEDSSFIGAWWLGFILGGSLSILVSLPMIAFPRELPGTREIRAEKQDCTDYVADDNMQHTFKQLLPMLKSLLTNKAFVCLALAASFEGFAVSGFSTFLPKFVEAQFRIPAGTAATYTGLVVVPGGSGGMLLGGYLVKRMKWTCDKIIKACFIIACFATLWTFGLFLGCPNRDFVGVTHPYINSSTLGNITSSCNAKCNCDVKYFSPVCSKEDQLTFYSPCFAGCSAGNVIGTKKYQNCSCFPIPLSEGIEESGCKPDCNTLLPFLLCLFGLMVSTFLNNIPATTATLRCVPESQGSFALGIQQLIVRILAFIPSPIVFGFAIDTACRLRQKDPCDDGAEKNCLEYDTDLFRYIMLGVGGSFKALSAVAFFFAWKFYKLPCKVQTEGVGRQDSSPSDVASQITLVDGNDIDKEKKETELTPVAQFITVSNSSNEKLKPVITSFRKTTDV</sequence>
<evidence type="ECO:0000256" key="5">
    <source>
        <dbReference type="ARBA" id="ARBA00022989"/>
    </source>
</evidence>
<dbReference type="PANTHER" id="PTHR11388:SF100">
    <property type="entry name" value="SOLUTE CARRIER ORGANIC ANION TRANSPORTER FAMILY MEMBER 4A1"/>
    <property type="match status" value="1"/>
</dbReference>
<reference evidence="10 11" key="1">
    <citation type="submission" date="2022-05" db="EMBL/GenBank/DDBJ databases">
        <authorList>
            <consortium name="Genoscope - CEA"/>
            <person name="William W."/>
        </authorList>
    </citation>
    <scope>NUCLEOTIDE SEQUENCE [LARGE SCALE GENOMIC DNA]</scope>
</reference>
<dbReference type="NCBIfam" id="TIGR00805">
    <property type="entry name" value="oat"/>
    <property type="match status" value="1"/>
</dbReference>
<keyword evidence="4 8" id="KW-0812">Transmembrane</keyword>
<keyword evidence="5 8" id="KW-1133">Transmembrane helix</keyword>
<evidence type="ECO:0000313" key="10">
    <source>
        <dbReference type="EMBL" id="CAH3133360.1"/>
    </source>
</evidence>
<evidence type="ECO:0000256" key="1">
    <source>
        <dbReference type="ARBA" id="ARBA00004651"/>
    </source>
</evidence>
<feature type="transmembrane region" description="Helical" evidence="8">
    <location>
        <begin position="254"/>
        <end position="276"/>
    </location>
</feature>
<name>A0ABN8P7Y6_9CNID</name>
<evidence type="ECO:0000256" key="6">
    <source>
        <dbReference type="ARBA" id="ARBA00023136"/>
    </source>
</evidence>
<feature type="transmembrane region" description="Helical" evidence="8">
    <location>
        <begin position="594"/>
        <end position="618"/>
    </location>
</feature>
<evidence type="ECO:0000256" key="2">
    <source>
        <dbReference type="ARBA" id="ARBA00009657"/>
    </source>
</evidence>
<comment type="subcellular location">
    <subcellularLocation>
        <location evidence="1 8">Cell membrane</location>
        <topology evidence="1 8">Multi-pass membrane protein</topology>
    </subcellularLocation>
</comment>
<dbReference type="Pfam" id="PF03137">
    <property type="entry name" value="OATP"/>
    <property type="match status" value="1"/>
</dbReference>
<evidence type="ECO:0000256" key="7">
    <source>
        <dbReference type="ARBA" id="ARBA00023157"/>
    </source>
</evidence>
<feature type="transmembrane region" description="Helical" evidence="8">
    <location>
        <begin position="391"/>
        <end position="411"/>
    </location>
</feature>
<feature type="transmembrane region" description="Helical" evidence="8">
    <location>
        <begin position="549"/>
        <end position="567"/>
    </location>
</feature>
<dbReference type="InterPro" id="IPR036259">
    <property type="entry name" value="MFS_trans_sf"/>
</dbReference>
<dbReference type="PROSITE" id="PS51465">
    <property type="entry name" value="KAZAL_2"/>
    <property type="match status" value="1"/>
</dbReference>
<organism evidence="10 11">
    <name type="scientific">Porites lobata</name>
    <dbReference type="NCBI Taxonomy" id="104759"/>
    <lineage>
        <taxon>Eukaryota</taxon>
        <taxon>Metazoa</taxon>
        <taxon>Cnidaria</taxon>
        <taxon>Anthozoa</taxon>
        <taxon>Hexacorallia</taxon>
        <taxon>Scleractinia</taxon>
        <taxon>Fungiina</taxon>
        <taxon>Poritidae</taxon>
        <taxon>Porites</taxon>
    </lineage>
</organism>
<evidence type="ECO:0000256" key="3">
    <source>
        <dbReference type="ARBA" id="ARBA00022475"/>
    </source>
</evidence>
<feature type="transmembrane region" description="Helical" evidence="8">
    <location>
        <begin position="166"/>
        <end position="190"/>
    </location>
</feature>